<keyword evidence="1" id="KW-0732">Signal</keyword>
<organism evidence="2 3">
    <name type="scientific">Hebeloma cylindrosporum</name>
    <dbReference type="NCBI Taxonomy" id="76867"/>
    <lineage>
        <taxon>Eukaryota</taxon>
        <taxon>Fungi</taxon>
        <taxon>Dikarya</taxon>
        <taxon>Basidiomycota</taxon>
        <taxon>Agaricomycotina</taxon>
        <taxon>Agaricomycetes</taxon>
        <taxon>Agaricomycetidae</taxon>
        <taxon>Agaricales</taxon>
        <taxon>Agaricineae</taxon>
        <taxon>Hymenogastraceae</taxon>
        <taxon>Hebeloma</taxon>
    </lineage>
</organism>
<protein>
    <submittedName>
        <fullName evidence="2">Uncharacterized protein</fullName>
    </submittedName>
</protein>
<dbReference type="Proteomes" id="UP000053424">
    <property type="component" value="Unassembled WGS sequence"/>
</dbReference>
<dbReference type="AlphaFoldDB" id="A0A0C2Y863"/>
<name>A0A0C2Y863_HEBCY</name>
<dbReference type="EMBL" id="KN831799">
    <property type="protein sequence ID" value="KIM37192.1"/>
    <property type="molecule type" value="Genomic_DNA"/>
</dbReference>
<gene>
    <name evidence="2" type="ORF">M413DRAFT_13538</name>
</gene>
<evidence type="ECO:0000313" key="2">
    <source>
        <dbReference type="EMBL" id="KIM37192.1"/>
    </source>
</evidence>
<keyword evidence="3" id="KW-1185">Reference proteome</keyword>
<sequence>MKLVTLFAIALSFPSIAPSLASYRFDSTHMASRDWADEPFNLDAREYRAYDESLEDVLEREDSGLWERSPNEEENFLYPRAPTEKNVYAFEMTFPLTDKQRKPLPKETPEQKRLREMQIKLGYSHKALLVGTVTANKDFVGELYHLIIKSKFAWDTLAKETEWIVKGGNPLVSKGQVKPGWTTEKIVNAGNVLNHSHNRKAQVWLRAVALWYFCARVVLDAANTGSS</sequence>
<dbReference type="HOGENOM" id="CLU_1219807_0_0_1"/>
<dbReference type="OrthoDB" id="4440859at2759"/>
<evidence type="ECO:0000256" key="1">
    <source>
        <dbReference type="SAM" id="SignalP"/>
    </source>
</evidence>
<accession>A0A0C2Y863</accession>
<evidence type="ECO:0000313" key="3">
    <source>
        <dbReference type="Proteomes" id="UP000053424"/>
    </source>
</evidence>
<feature type="chain" id="PRO_5002174487" evidence="1">
    <location>
        <begin position="22"/>
        <end position="227"/>
    </location>
</feature>
<feature type="signal peptide" evidence="1">
    <location>
        <begin position="1"/>
        <end position="21"/>
    </location>
</feature>
<reference evidence="3" key="2">
    <citation type="submission" date="2015-01" db="EMBL/GenBank/DDBJ databases">
        <title>Evolutionary Origins and Diversification of the Mycorrhizal Mutualists.</title>
        <authorList>
            <consortium name="DOE Joint Genome Institute"/>
            <consortium name="Mycorrhizal Genomics Consortium"/>
            <person name="Kohler A."/>
            <person name="Kuo A."/>
            <person name="Nagy L.G."/>
            <person name="Floudas D."/>
            <person name="Copeland A."/>
            <person name="Barry K.W."/>
            <person name="Cichocki N."/>
            <person name="Veneault-Fourrey C."/>
            <person name="LaButti K."/>
            <person name="Lindquist E.A."/>
            <person name="Lipzen A."/>
            <person name="Lundell T."/>
            <person name="Morin E."/>
            <person name="Murat C."/>
            <person name="Riley R."/>
            <person name="Ohm R."/>
            <person name="Sun H."/>
            <person name="Tunlid A."/>
            <person name="Henrissat B."/>
            <person name="Grigoriev I.V."/>
            <person name="Hibbett D.S."/>
            <person name="Martin F."/>
        </authorList>
    </citation>
    <scope>NUCLEOTIDE SEQUENCE [LARGE SCALE GENOMIC DNA]</scope>
    <source>
        <strain evidence="3">h7</strain>
    </source>
</reference>
<reference evidence="2 3" key="1">
    <citation type="submission" date="2014-04" db="EMBL/GenBank/DDBJ databases">
        <authorList>
            <consortium name="DOE Joint Genome Institute"/>
            <person name="Kuo A."/>
            <person name="Gay G."/>
            <person name="Dore J."/>
            <person name="Kohler A."/>
            <person name="Nagy L.G."/>
            <person name="Floudas D."/>
            <person name="Copeland A."/>
            <person name="Barry K.W."/>
            <person name="Cichocki N."/>
            <person name="Veneault-Fourrey C."/>
            <person name="LaButti K."/>
            <person name="Lindquist E.A."/>
            <person name="Lipzen A."/>
            <person name="Lundell T."/>
            <person name="Morin E."/>
            <person name="Murat C."/>
            <person name="Sun H."/>
            <person name="Tunlid A."/>
            <person name="Henrissat B."/>
            <person name="Grigoriev I.V."/>
            <person name="Hibbett D.S."/>
            <person name="Martin F."/>
            <person name="Nordberg H.P."/>
            <person name="Cantor M.N."/>
            <person name="Hua S.X."/>
        </authorList>
    </citation>
    <scope>NUCLEOTIDE SEQUENCE [LARGE SCALE GENOMIC DNA]</scope>
    <source>
        <strain evidence="3">h7</strain>
    </source>
</reference>
<proteinExistence type="predicted"/>